<feature type="region of interest" description="Disordered" evidence="1">
    <location>
        <begin position="1"/>
        <end position="221"/>
    </location>
</feature>
<feature type="compositionally biased region" description="Polar residues" evidence="1">
    <location>
        <begin position="171"/>
        <end position="188"/>
    </location>
</feature>
<reference evidence="2 3" key="1">
    <citation type="journal article" date="2013" name="Curr. Biol.">
        <title>The Genome of the Foraminiferan Reticulomyxa filosa.</title>
        <authorList>
            <person name="Glockner G."/>
            <person name="Hulsmann N."/>
            <person name="Schleicher M."/>
            <person name="Noegel A.A."/>
            <person name="Eichinger L."/>
            <person name="Gallinger C."/>
            <person name="Pawlowski J."/>
            <person name="Sierra R."/>
            <person name="Euteneuer U."/>
            <person name="Pillet L."/>
            <person name="Moustafa A."/>
            <person name="Platzer M."/>
            <person name="Groth M."/>
            <person name="Szafranski K."/>
            <person name="Schliwa M."/>
        </authorList>
    </citation>
    <scope>NUCLEOTIDE SEQUENCE [LARGE SCALE GENOMIC DNA]</scope>
</reference>
<feature type="compositionally biased region" description="Acidic residues" evidence="1">
    <location>
        <begin position="27"/>
        <end position="53"/>
    </location>
</feature>
<dbReference type="EMBL" id="ASPP01013242">
    <property type="protein sequence ID" value="ETO19826.1"/>
    <property type="molecule type" value="Genomic_DNA"/>
</dbReference>
<feature type="compositionally biased region" description="Basic and acidic residues" evidence="1">
    <location>
        <begin position="155"/>
        <end position="170"/>
    </location>
</feature>
<feature type="compositionally biased region" description="Low complexity" evidence="1">
    <location>
        <begin position="116"/>
        <end position="134"/>
    </location>
</feature>
<comment type="caution">
    <text evidence="2">The sequence shown here is derived from an EMBL/GenBank/DDBJ whole genome shotgun (WGS) entry which is preliminary data.</text>
</comment>
<feature type="non-terminal residue" evidence="2">
    <location>
        <position position="1"/>
    </location>
</feature>
<dbReference type="Proteomes" id="UP000023152">
    <property type="component" value="Unassembled WGS sequence"/>
</dbReference>
<feature type="region of interest" description="Disordered" evidence="1">
    <location>
        <begin position="280"/>
        <end position="304"/>
    </location>
</feature>
<evidence type="ECO:0000313" key="2">
    <source>
        <dbReference type="EMBL" id="ETO19826.1"/>
    </source>
</evidence>
<accession>X6N194</accession>
<organism evidence="2 3">
    <name type="scientific">Reticulomyxa filosa</name>
    <dbReference type="NCBI Taxonomy" id="46433"/>
    <lineage>
        <taxon>Eukaryota</taxon>
        <taxon>Sar</taxon>
        <taxon>Rhizaria</taxon>
        <taxon>Retaria</taxon>
        <taxon>Foraminifera</taxon>
        <taxon>Monothalamids</taxon>
        <taxon>Reticulomyxidae</taxon>
        <taxon>Reticulomyxa</taxon>
    </lineage>
</organism>
<name>X6N194_RETFI</name>
<feature type="compositionally biased region" description="Acidic residues" evidence="1">
    <location>
        <begin position="73"/>
        <end position="82"/>
    </location>
</feature>
<feature type="compositionally biased region" description="Low complexity" evidence="1">
    <location>
        <begin position="199"/>
        <end position="209"/>
    </location>
</feature>
<gene>
    <name evidence="2" type="ORF">RFI_17401</name>
</gene>
<protein>
    <submittedName>
        <fullName evidence="2">Uncharacterized protein</fullName>
    </submittedName>
</protein>
<feature type="compositionally biased region" description="Low complexity" evidence="1">
    <location>
        <begin position="290"/>
        <end position="304"/>
    </location>
</feature>
<sequence length="517" mass="59370">SKSKSRSTTHVIATNIDLGKGKHTAVEEDEENDRELELDLEEEEEEEEAEEEEGGRRQRIRRRRRRRGRREDEGQDIVEEGEEGHGNEIVDEDRDEDRNEDRNEEEEEELLSVQKGTSRSGDSSSQLDDGSLNSIANLRKRSRSLPREIILLPESESKDKEKDKDKDHTKCNSLNSLDTSFLPLTNDQDAIHKGDGDDNGNAIGNGNDNGNDDNSDVKPTDTMDLEIHDEKDKEAITEKLVSDNDITEQDRAHTQPMATIAPMNIATSPNDSFLVITDDSVSSSHHHGNSHSNSHSNSHGSVDTTMTTTAINANTEFHNYNPDNYYQHSCINMDKRMHMLDWYFALLRWRQFLSEWDEPRWHLGQDDIAIYREALFPMFDFEKLDMFKRAFADSDTNISGNGDCVRSLDEWIFSFVKDEELWNEWQAIKTQYESKGKDKEKDKDKDKDKENADTDKLRRWICKSETKLQAWWNEEIIESFQGDNLSSTIKRCCIPRGVLETCQGSSTSVLDQVAPTV</sequence>
<evidence type="ECO:0000256" key="1">
    <source>
        <dbReference type="SAM" id="MobiDB-lite"/>
    </source>
</evidence>
<dbReference type="AlphaFoldDB" id="X6N194"/>
<proteinExistence type="predicted"/>
<keyword evidence="3" id="KW-1185">Reference proteome</keyword>
<evidence type="ECO:0000313" key="3">
    <source>
        <dbReference type="Proteomes" id="UP000023152"/>
    </source>
</evidence>
<feature type="compositionally biased region" description="Basic residues" evidence="1">
    <location>
        <begin position="57"/>
        <end position="68"/>
    </location>
</feature>